<gene>
    <name evidence="2" type="ORF">ARMOST_20994</name>
</gene>
<reference evidence="3" key="1">
    <citation type="journal article" date="2017" name="Nat. Ecol. Evol.">
        <title>Genome expansion and lineage-specific genetic innovations in the forest pathogenic fungi Armillaria.</title>
        <authorList>
            <person name="Sipos G."/>
            <person name="Prasanna A.N."/>
            <person name="Walter M.C."/>
            <person name="O'Connor E."/>
            <person name="Balint B."/>
            <person name="Krizsan K."/>
            <person name="Kiss B."/>
            <person name="Hess J."/>
            <person name="Varga T."/>
            <person name="Slot J."/>
            <person name="Riley R."/>
            <person name="Boka B."/>
            <person name="Rigling D."/>
            <person name="Barry K."/>
            <person name="Lee J."/>
            <person name="Mihaltcheva S."/>
            <person name="LaButti K."/>
            <person name="Lipzen A."/>
            <person name="Waldron R."/>
            <person name="Moloney N.M."/>
            <person name="Sperisen C."/>
            <person name="Kredics L."/>
            <person name="Vagvoelgyi C."/>
            <person name="Patrignani A."/>
            <person name="Fitzpatrick D."/>
            <person name="Nagy I."/>
            <person name="Doyle S."/>
            <person name="Anderson J.B."/>
            <person name="Grigoriev I.V."/>
            <person name="Gueldener U."/>
            <person name="Muensterkoetter M."/>
            <person name="Nagy L.G."/>
        </authorList>
    </citation>
    <scope>NUCLEOTIDE SEQUENCE [LARGE SCALE GENOMIC DNA]</scope>
    <source>
        <strain evidence="3">C18/9</strain>
    </source>
</reference>
<proteinExistence type="predicted"/>
<keyword evidence="3" id="KW-1185">Reference proteome</keyword>
<evidence type="ECO:0000313" key="2">
    <source>
        <dbReference type="EMBL" id="SJL17444.1"/>
    </source>
</evidence>
<dbReference type="Proteomes" id="UP000219338">
    <property type="component" value="Unassembled WGS sequence"/>
</dbReference>
<evidence type="ECO:0000256" key="1">
    <source>
        <dbReference type="SAM" id="MobiDB-lite"/>
    </source>
</evidence>
<dbReference type="AlphaFoldDB" id="A0A284S8W7"/>
<accession>A0A284S8W7</accession>
<dbReference type="OrthoDB" id="3036589at2759"/>
<organism evidence="2 3">
    <name type="scientific">Armillaria ostoyae</name>
    <name type="common">Armillaria root rot fungus</name>
    <dbReference type="NCBI Taxonomy" id="47428"/>
    <lineage>
        <taxon>Eukaryota</taxon>
        <taxon>Fungi</taxon>
        <taxon>Dikarya</taxon>
        <taxon>Basidiomycota</taxon>
        <taxon>Agaricomycotina</taxon>
        <taxon>Agaricomycetes</taxon>
        <taxon>Agaricomycetidae</taxon>
        <taxon>Agaricales</taxon>
        <taxon>Marasmiineae</taxon>
        <taxon>Physalacriaceae</taxon>
        <taxon>Armillaria</taxon>
    </lineage>
</organism>
<evidence type="ECO:0000313" key="3">
    <source>
        <dbReference type="Proteomes" id="UP000219338"/>
    </source>
</evidence>
<name>A0A284S8W7_ARMOS</name>
<protein>
    <submittedName>
        <fullName evidence="2">Uncharacterized protein</fullName>
    </submittedName>
</protein>
<sequence length="177" mass="20080">MADITTDQPPPSPTESTTTNPGCITPPNRPWCPEYSMNHTPIIKKAQGHSKFSVELPEIRERQREIAAETHGHFISSPSATAFLNKYMPWNDAALKDYRKKQPSQAKKDLLASMAHVRESAMYEKYVHRSITLANWPLPLKKDKPNYLSTHPKLGNFHNPDTNCRNLAVDIGVYVWA</sequence>
<dbReference type="EMBL" id="FUEG01000044">
    <property type="protein sequence ID" value="SJL17444.1"/>
    <property type="molecule type" value="Genomic_DNA"/>
</dbReference>
<feature type="region of interest" description="Disordered" evidence="1">
    <location>
        <begin position="1"/>
        <end position="25"/>
    </location>
</feature>